<gene>
    <name evidence="11" type="ORF">FD754_021546</name>
</gene>
<sequence length="198" mass="22925">HQNLSWDSSECRLPLHLGCCQADQIPQRAKSPPFLSLRCLLSENPLHRRVRQAAVLGLHRVEHDGNNLAHTQGQAKMPIKSAFSLQNDIFEWSRDHRVHHKYSETDADPHNARRGFFFSHIGWLFVRKHRDVIEKGRKLDVTDLLADPVVRFQRNLSSHVQDGGEKREGGRDRLHRPALEHLHILAKELTALRAHLWL</sequence>
<proteinExistence type="inferred from homology"/>
<dbReference type="GO" id="GO:0004768">
    <property type="term" value="F:stearoyl-CoA 9-desaturase activity"/>
    <property type="evidence" value="ECO:0007669"/>
    <property type="project" value="TreeGrafter"/>
</dbReference>
<evidence type="ECO:0000256" key="1">
    <source>
        <dbReference type="ARBA" id="ARBA00004141"/>
    </source>
</evidence>
<feature type="non-terminal residue" evidence="11">
    <location>
        <position position="1"/>
    </location>
</feature>
<dbReference type="InterPro" id="IPR015876">
    <property type="entry name" value="Acyl-CoA_DS"/>
</dbReference>
<evidence type="ECO:0008006" key="13">
    <source>
        <dbReference type="Google" id="ProtNLM"/>
    </source>
</evidence>
<reference evidence="11 12" key="1">
    <citation type="submission" date="2019-06" db="EMBL/GenBank/DDBJ databases">
        <title>Discovery of a novel chromosome fission-fusion reversal in muntjac.</title>
        <authorList>
            <person name="Mudd A.B."/>
            <person name="Bredeson J.V."/>
            <person name="Baum R."/>
            <person name="Hockemeyer D."/>
            <person name="Rokhsar D.S."/>
        </authorList>
    </citation>
    <scope>NUCLEOTIDE SEQUENCE [LARGE SCALE GENOMIC DNA]</scope>
    <source>
        <strain evidence="11">UTSW_UCB_Mm</strain>
        <tissue evidence="11">Fibroblast cell line</tissue>
    </source>
</reference>
<accession>A0A5N3V7V7</accession>
<keyword evidence="6" id="KW-1133">Transmembrane helix</keyword>
<evidence type="ECO:0000313" key="11">
    <source>
        <dbReference type="EMBL" id="KAB0344620.1"/>
    </source>
</evidence>
<dbReference type="GO" id="GO:0005789">
    <property type="term" value="C:endoplasmic reticulum membrane"/>
    <property type="evidence" value="ECO:0007669"/>
    <property type="project" value="TreeGrafter"/>
</dbReference>
<dbReference type="GO" id="GO:0006636">
    <property type="term" value="P:unsaturated fatty acid biosynthetic process"/>
    <property type="evidence" value="ECO:0007669"/>
    <property type="project" value="TreeGrafter"/>
</dbReference>
<keyword evidence="5" id="KW-0276">Fatty acid metabolism</keyword>
<dbReference type="EMBL" id="VCEA01000003">
    <property type="protein sequence ID" value="KAB0344620.1"/>
    <property type="molecule type" value="Genomic_DNA"/>
</dbReference>
<keyword evidence="7" id="KW-0560">Oxidoreductase</keyword>
<dbReference type="AlphaFoldDB" id="A0A5N3V7V7"/>
<evidence type="ECO:0000256" key="2">
    <source>
        <dbReference type="ARBA" id="ARBA00009295"/>
    </source>
</evidence>
<comment type="similarity">
    <text evidence="2">Belongs to the fatty acid desaturase type 1 family.</text>
</comment>
<evidence type="ECO:0000256" key="7">
    <source>
        <dbReference type="ARBA" id="ARBA00023002"/>
    </source>
</evidence>
<keyword evidence="12" id="KW-1185">Reference proteome</keyword>
<keyword evidence="3" id="KW-0444">Lipid biosynthesis</keyword>
<dbReference type="PANTHER" id="PTHR11351">
    <property type="entry name" value="ACYL-COA DESATURASE"/>
    <property type="match status" value="1"/>
</dbReference>
<evidence type="ECO:0000256" key="3">
    <source>
        <dbReference type="ARBA" id="ARBA00022516"/>
    </source>
</evidence>
<dbReference type="Proteomes" id="UP000326458">
    <property type="component" value="Unassembled WGS sequence"/>
</dbReference>
<keyword evidence="8" id="KW-0443">Lipid metabolism</keyword>
<evidence type="ECO:0000256" key="6">
    <source>
        <dbReference type="ARBA" id="ARBA00022989"/>
    </source>
</evidence>
<keyword evidence="4" id="KW-0812">Transmembrane</keyword>
<protein>
    <recommendedName>
        <fullName evidence="13">Fatty acid desaturase domain-containing protein</fullName>
    </recommendedName>
</protein>
<name>A0A5N3V7V7_MUNMU</name>
<evidence type="ECO:0000256" key="8">
    <source>
        <dbReference type="ARBA" id="ARBA00023098"/>
    </source>
</evidence>
<dbReference type="PANTHER" id="PTHR11351:SF100">
    <property type="entry name" value="STEAROYL-COA DESATURASE 5"/>
    <property type="match status" value="1"/>
</dbReference>
<evidence type="ECO:0000256" key="5">
    <source>
        <dbReference type="ARBA" id="ARBA00022832"/>
    </source>
</evidence>
<dbReference type="GO" id="GO:0005506">
    <property type="term" value="F:iron ion binding"/>
    <property type="evidence" value="ECO:0007669"/>
    <property type="project" value="TreeGrafter"/>
</dbReference>
<keyword evidence="10" id="KW-0275">Fatty acid biosynthesis</keyword>
<keyword evidence="9" id="KW-0472">Membrane</keyword>
<evidence type="ECO:0000256" key="9">
    <source>
        <dbReference type="ARBA" id="ARBA00023136"/>
    </source>
</evidence>
<comment type="subcellular location">
    <subcellularLocation>
        <location evidence="1">Membrane</location>
        <topology evidence="1">Multi-pass membrane protein</topology>
    </subcellularLocation>
</comment>
<evidence type="ECO:0000313" key="12">
    <source>
        <dbReference type="Proteomes" id="UP000326458"/>
    </source>
</evidence>
<evidence type="ECO:0000256" key="10">
    <source>
        <dbReference type="ARBA" id="ARBA00023160"/>
    </source>
</evidence>
<comment type="caution">
    <text evidence="11">The sequence shown here is derived from an EMBL/GenBank/DDBJ whole genome shotgun (WGS) entry which is preliminary data.</text>
</comment>
<organism evidence="11 12">
    <name type="scientific">Muntiacus muntjak</name>
    <name type="common">Barking deer</name>
    <name type="synonym">Indian muntjac</name>
    <dbReference type="NCBI Taxonomy" id="9888"/>
    <lineage>
        <taxon>Eukaryota</taxon>
        <taxon>Metazoa</taxon>
        <taxon>Chordata</taxon>
        <taxon>Craniata</taxon>
        <taxon>Vertebrata</taxon>
        <taxon>Euteleostomi</taxon>
        <taxon>Mammalia</taxon>
        <taxon>Eutheria</taxon>
        <taxon>Laurasiatheria</taxon>
        <taxon>Artiodactyla</taxon>
        <taxon>Ruminantia</taxon>
        <taxon>Pecora</taxon>
        <taxon>Cervidae</taxon>
        <taxon>Muntiacinae</taxon>
        <taxon>Muntiacus</taxon>
    </lineage>
</organism>
<evidence type="ECO:0000256" key="4">
    <source>
        <dbReference type="ARBA" id="ARBA00022692"/>
    </source>
</evidence>